<feature type="region of interest" description="Disordered" evidence="1">
    <location>
        <begin position="1"/>
        <end position="22"/>
    </location>
</feature>
<protein>
    <submittedName>
        <fullName evidence="2">Uncharacterized protein</fullName>
    </submittedName>
</protein>
<gene>
    <name evidence="2" type="ORF">ACFOKA_10745</name>
</gene>
<accession>A0ABV7D6S0</accession>
<name>A0ABV7D6S0_9PROT</name>
<organism evidence="2 3">
    <name type="scientific">Kordiimonas pumila</name>
    <dbReference type="NCBI Taxonomy" id="2161677"/>
    <lineage>
        <taxon>Bacteria</taxon>
        <taxon>Pseudomonadati</taxon>
        <taxon>Pseudomonadota</taxon>
        <taxon>Alphaproteobacteria</taxon>
        <taxon>Kordiimonadales</taxon>
        <taxon>Kordiimonadaceae</taxon>
        <taxon>Kordiimonas</taxon>
    </lineage>
</organism>
<proteinExistence type="predicted"/>
<evidence type="ECO:0000313" key="3">
    <source>
        <dbReference type="Proteomes" id="UP001595444"/>
    </source>
</evidence>
<comment type="caution">
    <text evidence="2">The sequence shown here is derived from an EMBL/GenBank/DDBJ whole genome shotgun (WGS) entry which is preliminary data.</text>
</comment>
<sequence length="69" mass="7846">MSAPFLRSLSDQERESLPGDWENLTGIKNPEQLIITLACECDEATYNRWLGPKQIHDHRFIIACTGDLS</sequence>
<reference evidence="3" key="1">
    <citation type="journal article" date="2019" name="Int. J. Syst. Evol. Microbiol.">
        <title>The Global Catalogue of Microorganisms (GCM) 10K type strain sequencing project: providing services to taxonomists for standard genome sequencing and annotation.</title>
        <authorList>
            <consortium name="The Broad Institute Genomics Platform"/>
            <consortium name="The Broad Institute Genome Sequencing Center for Infectious Disease"/>
            <person name="Wu L."/>
            <person name="Ma J."/>
        </authorList>
    </citation>
    <scope>NUCLEOTIDE SEQUENCE [LARGE SCALE GENOMIC DNA]</scope>
    <source>
        <strain evidence="3">KCTC 62164</strain>
    </source>
</reference>
<evidence type="ECO:0000256" key="1">
    <source>
        <dbReference type="SAM" id="MobiDB-lite"/>
    </source>
</evidence>
<dbReference type="EMBL" id="JBHRSL010000010">
    <property type="protein sequence ID" value="MFC3052380.1"/>
    <property type="molecule type" value="Genomic_DNA"/>
</dbReference>
<dbReference type="RefSeq" id="WP_194213956.1">
    <property type="nucleotide sequence ID" value="NZ_CP061205.1"/>
</dbReference>
<evidence type="ECO:0000313" key="2">
    <source>
        <dbReference type="EMBL" id="MFC3052380.1"/>
    </source>
</evidence>
<keyword evidence="3" id="KW-1185">Reference proteome</keyword>
<dbReference type="Proteomes" id="UP001595444">
    <property type="component" value="Unassembled WGS sequence"/>
</dbReference>